<dbReference type="InterPro" id="IPR058624">
    <property type="entry name" value="MdtA-like_HH"/>
</dbReference>
<dbReference type="PANTHER" id="PTHR30158">
    <property type="entry name" value="ACRA/E-RELATED COMPONENT OF DRUG EFFLUX TRANSPORTER"/>
    <property type="match status" value="1"/>
</dbReference>
<dbReference type="InterPro" id="IPR058627">
    <property type="entry name" value="MdtA-like_C"/>
</dbReference>
<dbReference type="NCBIfam" id="TIGR01730">
    <property type="entry name" value="RND_mfp"/>
    <property type="match status" value="1"/>
</dbReference>
<dbReference type="Gene3D" id="2.40.420.20">
    <property type="match status" value="1"/>
</dbReference>
<feature type="domain" description="Multidrug resistance protein MdtA-like barrel-sandwich hybrid" evidence="5">
    <location>
        <begin position="63"/>
        <end position="205"/>
    </location>
</feature>
<accession>A0ABP2Z682</accession>
<reference evidence="8 9" key="1">
    <citation type="journal article" date="2013" name="Genome Announc.">
        <title>Draft Genome Sequence of Shewanella decolorationis S12, a Dye-Degrading Bacterium Isolated from a Wastewater Treatment Plant.</title>
        <authorList>
            <person name="Xu M."/>
            <person name="Fang Y."/>
            <person name="Liu J."/>
            <person name="Chen X."/>
            <person name="Sun G."/>
            <person name="Guo J."/>
            <person name="Hua Z."/>
            <person name="Tu Q."/>
            <person name="Wu L."/>
            <person name="Zhou J."/>
            <person name="Liu X."/>
        </authorList>
    </citation>
    <scope>NUCLEOTIDE SEQUENCE [LARGE SCALE GENOMIC DNA]</scope>
    <source>
        <strain evidence="8 9">S12</strain>
    </source>
</reference>
<dbReference type="InterPro" id="IPR058626">
    <property type="entry name" value="MdtA-like_b-barrel"/>
</dbReference>
<gene>
    <name evidence="8" type="ORF">SHD_0894</name>
</gene>
<feature type="signal peptide" evidence="3">
    <location>
        <begin position="1"/>
        <end position="27"/>
    </location>
</feature>
<dbReference type="Pfam" id="PF25967">
    <property type="entry name" value="RND-MFP_C"/>
    <property type="match status" value="1"/>
</dbReference>
<dbReference type="Gene3D" id="2.40.30.170">
    <property type="match status" value="1"/>
</dbReference>
<name>A0ABP2Z682_9GAMM</name>
<feature type="domain" description="Multidrug resistance protein MdtA-like alpha-helical hairpin" evidence="4">
    <location>
        <begin position="107"/>
        <end position="172"/>
    </location>
</feature>
<comment type="caution">
    <text evidence="8">The sequence shown here is derived from an EMBL/GenBank/DDBJ whole genome shotgun (WGS) entry which is preliminary data.</text>
</comment>
<evidence type="ECO:0000256" key="1">
    <source>
        <dbReference type="ARBA" id="ARBA00004519"/>
    </source>
</evidence>
<dbReference type="Pfam" id="PF25944">
    <property type="entry name" value="Beta-barrel_RND"/>
    <property type="match status" value="1"/>
</dbReference>
<feature type="domain" description="Multidrug resistance protein MdtA-like C-terminal permuted SH3" evidence="7">
    <location>
        <begin position="302"/>
        <end position="359"/>
    </location>
</feature>
<proteinExistence type="inferred from homology"/>
<sequence length="384" mass="41707">MFSKKRHLNLVFLVGIAVMGLMGCDSAEQEENSPSLIQVSVITLDNESLLVTEDLPGRVVAVRSAEIRAQVSGIVQHRLFEQGSEVTSGTVLFQIDPAQFKADVAIAAAALQRAEAVLVRSRQETARLASLLKTEAVSQQMFDDAISLRDQAAADVAQSQATLTRRQLDLEFASVKAPISGKIDQALVSEGALVSPTDTTPMARIQQIDQVYVDVRLPASMLDSMRQQANEATPELRVEILSSSGEPLGMKGHILFSGSEVDIGTGDVLLRVLVDNPQHRLLPGLFVKARIPKAYYPSTLRVPQQTVTRKAGQPQVWVLNAEGKVQPMAINVDELVAGRYRVISGLSAGQQIVVEGIERLSPDAQVHARPWQPTVEQQLSADVR</sequence>
<dbReference type="Proteomes" id="UP000017548">
    <property type="component" value="Unassembled WGS sequence"/>
</dbReference>
<evidence type="ECO:0000256" key="3">
    <source>
        <dbReference type="SAM" id="SignalP"/>
    </source>
</evidence>
<keyword evidence="3" id="KW-0732">Signal</keyword>
<evidence type="ECO:0000313" key="8">
    <source>
        <dbReference type="EMBL" id="ESE42485.1"/>
    </source>
</evidence>
<comment type="similarity">
    <text evidence="2">Belongs to the membrane fusion protein (MFP) (TC 8.A.1) family.</text>
</comment>
<dbReference type="Pfam" id="PF25876">
    <property type="entry name" value="HH_MFP_RND"/>
    <property type="match status" value="1"/>
</dbReference>
<evidence type="ECO:0000256" key="2">
    <source>
        <dbReference type="ARBA" id="ARBA00009477"/>
    </source>
</evidence>
<dbReference type="SUPFAM" id="SSF111369">
    <property type="entry name" value="HlyD-like secretion proteins"/>
    <property type="match status" value="1"/>
</dbReference>
<organism evidence="8 9">
    <name type="scientific">Shewanella decolorationis S12</name>
    <dbReference type="NCBI Taxonomy" id="1353536"/>
    <lineage>
        <taxon>Bacteria</taxon>
        <taxon>Pseudomonadati</taxon>
        <taxon>Pseudomonadota</taxon>
        <taxon>Gammaproteobacteria</taxon>
        <taxon>Alteromonadales</taxon>
        <taxon>Shewanellaceae</taxon>
        <taxon>Shewanella</taxon>
    </lineage>
</organism>
<feature type="domain" description="Multidrug resistance protein MdtA-like beta-barrel" evidence="6">
    <location>
        <begin position="211"/>
        <end position="292"/>
    </location>
</feature>
<evidence type="ECO:0000259" key="7">
    <source>
        <dbReference type="Pfam" id="PF25967"/>
    </source>
</evidence>
<dbReference type="Gene3D" id="2.40.50.100">
    <property type="match status" value="1"/>
</dbReference>
<evidence type="ECO:0000259" key="5">
    <source>
        <dbReference type="Pfam" id="PF25917"/>
    </source>
</evidence>
<comment type="subcellular location">
    <subcellularLocation>
        <location evidence="1">Cell inner membrane</location>
        <topology evidence="1">Lipid-anchor</topology>
    </subcellularLocation>
</comment>
<dbReference type="Pfam" id="PF25917">
    <property type="entry name" value="BSH_RND"/>
    <property type="match status" value="1"/>
</dbReference>
<dbReference type="PANTHER" id="PTHR30158:SF3">
    <property type="entry name" value="MULTIDRUG EFFLUX PUMP SUBUNIT ACRA-RELATED"/>
    <property type="match status" value="1"/>
</dbReference>
<dbReference type="Gene3D" id="1.10.287.470">
    <property type="entry name" value="Helix hairpin bin"/>
    <property type="match status" value="1"/>
</dbReference>
<dbReference type="RefSeq" id="WP_023266052.1">
    <property type="nucleotide sequence ID" value="NZ_AXZL01000050.1"/>
</dbReference>
<dbReference type="PROSITE" id="PS51257">
    <property type="entry name" value="PROKAR_LIPOPROTEIN"/>
    <property type="match status" value="1"/>
</dbReference>
<evidence type="ECO:0000313" key="9">
    <source>
        <dbReference type="Proteomes" id="UP000017548"/>
    </source>
</evidence>
<feature type="chain" id="PRO_5045752861" evidence="3">
    <location>
        <begin position="28"/>
        <end position="384"/>
    </location>
</feature>
<keyword evidence="9" id="KW-1185">Reference proteome</keyword>
<protein>
    <submittedName>
        <fullName evidence="8">Efflux rnd mfp subunit</fullName>
    </submittedName>
</protein>
<dbReference type="InterPro" id="IPR006143">
    <property type="entry name" value="RND_pump_MFP"/>
</dbReference>
<dbReference type="InterPro" id="IPR058625">
    <property type="entry name" value="MdtA-like_BSH"/>
</dbReference>
<evidence type="ECO:0000259" key="6">
    <source>
        <dbReference type="Pfam" id="PF25944"/>
    </source>
</evidence>
<dbReference type="EMBL" id="AXZL01000050">
    <property type="protein sequence ID" value="ESE42485.1"/>
    <property type="molecule type" value="Genomic_DNA"/>
</dbReference>
<evidence type="ECO:0000259" key="4">
    <source>
        <dbReference type="Pfam" id="PF25876"/>
    </source>
</evidence>